<protein>
    <submittedName>
        <fullName evidence="2">Uncharacterized protein</fullName>
    </submittedName>
</protein>
<keyword evidence="3" id="KW-1185">Reference proteome</keyword>
<organism evidence="2 3">
    <name type="scientific">Legionella cardiaca</name>
    <dbReference type="NCBI Taxonomy" id="1071983"/>
    <lineage>
        <taxon>Bacteria</taxon>
        <taxon>Pseudomonadati</taxon>
        <taxon>Pseudomonadota</taxon>
        <taxon>Gammaproteobacteria</taxon>
        <taxon>Legionellales</taxon>
        <taxon>Legionellaceae</taxon>
        <taxon>Legionella</taxon>
    </lineage>
</organism>
<gene>
    <name evidence="2" type="ORF">PXX05_10455</name>
</gene>
<evidence type="ECO:0000313" key="2">
    <source>
        <dbReference type="EMBL" id="WED42339.1"/>
    </source>
</evidence>
<accession>A0ABY8ARF2</accession>
<keyword evidence="1" id="KW-1133">Transmembrane helix</keyword>
<evidence type="ECO:0000313" key="3">
    <source>
        <dbReference type="Proteomes" id="UP001222087"/>
    </source>
</evidence>
<dbReference type="Proteomes" id="UP001222087">
    <property type="component" value="Chromosome"/>
</dbReference>
<keyword evidence="1" id="KW-0472">Membrane</keyword>
<feature type="transmembrane region" description="Helical" evidence="1">
    <location>
        <begin position="37"/>
        <end position="56"/>
    </location>
</feature>
<proteinExistence type="predicted"/>
<keyword evidence="1" id="KW-0812">Transmembrane</keyword>
<reference evidence="2 3" key="1">
    <citation type="submission" date="2023-02" db="EMBL/GenBank/DDBJ databases">
        <title>Genome Sequence of L. cardiaca H63T.</title>
        <authorList>
            <person name="Lopez A.E."/>
            <person name="Cianciotto N.P."/>
        </authorList>
    </citation>
    <scope>NUCLEOTIDE SEQUENCE [LARGE SCALE GENOMIC DNA]</scope>
    <source>
        <strain evidence="2 3">H63</strain>
    </source>
</reference>
<sequence>MLLTVALVVVGCAIVVLFSREFGNFFKKMFAIRGMKLFLPLILVSTLVVYYEYWISVGLLNIKWVLHRVASMIADWLPFTGALLVANILVLMLVSVLPVAFANFLNKRRHYEPLRYAFVISMVLWLLTAILLTVSYSYS</sequence>
<feature type="transmembrane region" description="Helical" evidence="1">
    <location>
        <begin position="116"/>
        <end position="138"/>
    </location>
</feature>
<evidence type="ECO:0000256" key="1">
    <source>
        <dbReference type="SAM" id="Phobius"/>
    </source>
</evidence>
<dbReference type="EMBL" id="CP119078">
    <property type="protein sequence ID" value="WED42339.1"/>
    <property type="molecule type" value="Genomic_DNA"/>
</dbReference>
<name>A0ABY8ARF2_9GAMM</name>
<dbReference type="RefSeq" id="WP_275088163.1">
    <property type="nucleotide sequence ID" value="NZ_CP119078.1"/>
</dbReference>
<feature type="transmembrane region" description="Helical" evidence="1">
    <location>
        <begin position="6"/>
        <end position="25"/>
    </location>
</feature>
<feature type="transmembrane region" description="Helical" evidence="1">
    <location>
        <begin position="76"/>
        <end position="104"/>
    </location>
</feature>